<feature type="signal peptide" evidence="2">
    <location>
        <begin position="1"/>
        <end position="22"/>
    </location>
</feature>
<dbReference type="OrthoDB" id="9768080at2"/>
<dbReference type="RefSeq" id="WP_091711333.1">
    <property type="nucleotide sequence ID" value="NZ_FOSH01000001.1"/>
</dbReference>
<feature type="coiled-coil region" evidence="1">
    <location>
        <begin position="27"/>
        <end position="75"/>
    </location>
</feature>
<dbReference type="Pfam" id="PF07396">
    <property type="entry name" value="Porin_O_P"/>
    <property type="match status" value="1"/>
</dbReference>
<dbReference type="SUPFAM" id="SSF56935">
    <property type="entry name" value="Porins"/>
    <property type="match status" value="1"/>
</dbReference>
<dbReference type="STRING" id="45496.SAMN04488079_101213"/>
<keyword evidence="1" id="KW-0175">Coiled coil</keyword>
<dbReference type="Gene3D" id="2.40.160.10">
    <property type="entry name" value="Porin"/>
    <property type="match status" value="1"/>
</dbReference>
<gene>
    <name evidence="3" type="ORF">SAMN04488079_101213</name>
</gene>
<dbReference type="InterPro" id="IPR010870">
    <property type="entry name" value="Porin_O/P"/>
</dbReference>
<evidence type="ECO:0000256" key="2">
    <source>
        <dbReference type="SAM" id="SignalP"/>
    </source>
</evidence>
<dbReference type="Proteomes" id="UP000198924">
    <property type="component" value="Unassembled WGS sequence"/>
</dbReference>
<name>A0A1I3U7X1_9GAMM</name>
<reference evidence="4" key="1">
    <citation type="submission" date="2016-10" db="EMBL/GenBank/DDBJ databases">
        <authorList>
            <person name="Varghese N."/>
            <person name="Submissions S."/>
        </authorList>
    </citation>
    <scope>NUCLEOTIDE SEQUENCE [LARGE SCALE GENOMIC DNA]</scope>
    <source>
        <strain evidence="4">DSM 11578</strain>
    </source>
</reference>
<dbReference type="InterPro" id="IPR023614">
    <property type="entry name" value="Porin_dom_sf"/>
</dbReference>
<dbReference type="EMBL" id="FOSH01000001">
    <property type="protein sequence ID" value="SFJ78813.1"/>
    <property type="molecule type" value="Genomic_DNA"/>
</dbReference>
<sequence length="420" mass="47003">MQKYKKSLLASALMTLMASAQAATPTNEEIWQLLQEMKQQLNEVKQQNAELKTENQTLKQQVVATQAKAEQANETAEALAVATEEAVKASAAQESKTSIGGYGELHYNNLQNQGSGADKDEIDFHRFVLFFNHEFNDRLRLFSELELEHSISGEGQNGEVELEQAYIQYDFNDKHRVNAGLFLIPIGLLNETHEPNTFYGVERNNVEKNIIPTTWWEGGVMFSGELAPGFSYDAAMTSGLNTSASKDYSVRSGRQKVSEADASDFAYTGRLKWTAIPGVEVATSLQYQEDVTQGNDHDAGSAVLWEAHTAIQQGKFGFRALYATWHLEGDGPKSVGADKQMGWYLEPSYKLTDAIGIFTRYSLWDNQAGSSVDSEVRSWDLGVNWWLDPQVVVKFDYQDQDAENENDEFDGFNIGLGYQF</sequence>
<protein>
    <submittedName>
        <fullName evidence="3">Phosphate-selective porin</fullName>
    </submittedName>
</protein>
<evidence type="ECO:0000313" key="4">
    <source>
        <dbReference type="Proteomes" id="UP000198924"/>
    </source>
</evidence>
<evidence type="ECO:0000256" key="1">
    <source>
        <dbReference type="SAM" id="Coils"/>
    </source>
</evidence>
<keyword evidence="2" id="KW-0732">Signal</keyword>
<proteinExistence type="predicted"/>
<keyword evidence="4" id="KW-1185">Reference proteome</keyword>
<organism evidence="3 4">
    <name type="scientific">Methylophaga sulfidovorans</name>
    <dbReference type="NCBI Taxonomy" id="45496"/>
    <lineage>
        <taxon>Bacteria</taxon>
        <taxon>Pseudomonadati</taxon>
        <taxon>Pseudomonadota</taxon>
        <taxon>Gammaproteobacteria</taxon>
        <taxon>Thiotrichales</taxon>
        <taxon>Piscirickettsiaceae</taxon>
        <taxon>Methylophaga</taxon>
    </lineage>
</organism>
<evidence type="ECO:0000313" key="3">
    <source>
        <dbReference type="EMBL" id="SFJ78813.1"/>
    </source>
</evidence>
<dbReference type="AlphaFoldDB" id="A0A1I3U7X1"/>
<feature type="chain" id="PRO_5011687513" evidence="2">
    <location>
        <begin position="23"/>
        <end position="420"/>
    </location>
</feature>
<accession>A0A1I3U7X1</accession>